<dbReference type="EMBL" id="CP036495">
    <property type="protein sequence ID" value="UZA68490.1"/>
    <property type="molecule type" value="Genomic_DNA"/>
</dbReference>
<evidence type="ECO:0000313" key="4">
    <source>
        <dbReference type="EMBL" id="UZA68490.1"/>
    </source>
</evidence>
<dbReference type="Pfam" id="PF05016">
    <property type="entry name" value="ParE_toxin"/>
    <property type="match status" value="1"/>
</dbReference>
<comment type="similarity">
    <text evidence="1">Belongs to the RelE toxin family.</text>
</comment>
<dbReference type="GeneID" id="47763645"/>
<dbReference type="InterPro" id="IPR035093">
    <property type="entry name" value="RelE/ParE_toxin_dom_sf"/>
</dbReference>
<name>A0A1Y6JI45_PSEVI</name>
<reference evidence="3 5" key="1">
    <citation type="submission" date="2017-05" db="EMBL/GenBank/DDBJ databases">
        <authorList>
            <person name="Song R."/>
            <person name="Chenine A.L."/>
            <person name="Ruprecht R.M."/>
        </authorList>
    </citation>
    <scope>NUCLEOTIDE SEQUENCE [LARGE SCALE GENOMIC DNA]</scope>
    <source>
        <strain evidence="3 5">CFBP 1590</strain>
    </source>
</reference>
<proteinExistence type="inferred from homology"/>
<sequence length="93" mass="10517">MLPIVWLQAAVNDLSSIILYISNENPSAARRLKSRLQAAPLPLVEHPYLFPLGRVSGTRELVAHPNYIIVYRIASDRVEIVNVLHSRQTYPLT</sequence>
<keyword evidence="2" id="KW-1277">Toxin-antitoxin system</keyword>
<dbReference type="NCBIfam" id="TIGR02385">
    <property type="entry name" value="RelE_StbE"/>
    <property type="match status" value="1"/>
</dbReference>
<evidence type="ECO:0000256" key="1">
    <source>
        <dbReference type="ARBA" id="ARBA00006226"/>
    </source>
</evidence>
<accession>A0A1Y6JI45</accession>
<reference evidence="4" key="2">
    <citation type="submission" date="2019-02" db="EMBL/GenBank/DDBJ databases">
        <authorList>
            <person name="Lutz S."/>
            <person name="Schori C."/>
            <person name="Ahrens C.H."/>
            <person name="Gueguen E."/>
        </authorList>
    </citation>
    <scope>NUCLEOTIDE SEQUENCE</scope>
    <source>
        <strain evidence="4">Psy35</strain>
    </source>
</reference>
<evidence type="ECO:0000313" key="3">
    <source>
        <dbReference type="EMBL" id="SMS09568.1"/>
    </source>
</evidence>
<protein>
    <submittedName>
        <fullName evidence="4">Type II toxin-antitoxin system RelE/ParE family toxin</fullName>
    </submittedName>
</protein>
<dbReference type="InterPro" id="IPR051803">
    <property type="entry name" value="TA_system_RelE-like_toxin"/>
</dbReference>
<dbReference type="PANTHER" id="PTHR33755">
    <property type="entry name" value="TOXIN PARE1-RELATED"/>
    <property type="match status" value="1"/>
</dbReference>
<dbReference type="InterPro" id="IPR007712">
    <property type="entry name" value="RelE/ParE_toxin"/>
</dbReference>
<dbReference type="AlphaFoldDB" id="A0A1Y6JI45"/>
<dbReference type="EMBL" id="LT855380">
    <property type="protein sequence ID" value="SMS09568.1"/>
    <property type="molecule type" value="Genomic_DNA"/>
</dbReference>
<organism evidence="3 5">
    <name type="scientific">Pseudomonas viridiflava</name>
    <name type="common">Phytomonas viridiflava</name>
    <dbReference type="NCBI Taxonomy" id="33069"/>
    <lineage>
        <taxon>Bacteria</taxon>
        <taxon>Pseudomonadati</taxon>
        <taxon>Pseudomonadota</taxon>
        <taxon>Gammaproteobacteria</taxon>
        <taxon>Pseudomonadales</taxon>
        <taxon>Pseudomonadaceae</taxon>
        <taxon>Pseudomonas</taxon>
    </lineage>
</organism>
<evidence type="ECO:0000313" key="5">
    <source>
        <dbReference type="Proteomes" id="UP000196842"/>
    </source>
</evidence>
<dbReference type="RefSeq" id="WP_080665244.1">
    <property type="nucleotide sequence ID" value="NZ_CP036495.1"/>
</dbReference>
<gene>
    <name evidence="3" type="ORF">CFBP1590__1982</name>
    <name evidence="4" type="ORF">EZZ81_09745</name>
</gene>
<evidence type="ECO:0000256" key="2">
    <source>
        <dbReference type="ARBA" id="ARBA00022649"/>
    </source>
</evidence>
<dbReference type="Proteomes" id="UP000196842">
    <property type="component" value="Chromosome I"/>
</dbReference>
<dbReference type="KEGG" id="pvd:CFBP1590__1982"/>
<dbReference type="Proteomes" id="UP001163644">
    <property type="component" value="Chromosome"/>
</dbReference>
<dbReference type="Gene3D" id="3.30.2310.20">
    <property type="entry name" value="RelE-like"/>
    <property type="match status" value="1"/>
</dbReference>
<dbReference type="PANTHER" id="PTHR33755:SF6">
    <property type="entry name" value="PLASMID STABILIZATION SYSTEM PROTEIN"/>
    <property type="match status" value="1"/>
</dbReference>